<evidence type="ECO:0000313" key="1">
    <source>
        <dbReference type="EMBL" id="KAI8032516.1"/>
    </source>
</evidence>
<dbReference type="Proteomes" id="UP001060215">
    <property type="component" value="Chromosome 1"/>
</dbReference>
<evidence type="ECO:0000313" key="2">
    <source>
        <dbReference type="Proteomes" id="UP001060215"/>
    </source>
</evidence>
<keyword evidence="2" id="KW-1185">Reference proteome</keyword>
<gene>
    <name evidence="1" type="ORF">LOK49_LG01G02159</name>
</gene>
<comment type="caution">
    <text evidence="1">The sequence shown here is derived from an EMBL/GenBank/DDBJ whole genome shotgun (WGS) entry which is preliminary data.</text>
</comment>
<name>A0ACC0J6K3_9ERIC</name>
<dbReference type="EMBL" id="CM045758">
    <property type="protein sequence ID" value="KAI8032516.1"/>
    <property type="molecule type" value="Genomic_DNA"/>
</dbReference>
<protein>
    <submittedName>
        <fullName evidence="1">Xyloglucan endotransglucosylase/hydrolase protein 30</fullName>
    </submittedName>
</protein>
<reference evidence="1 2" key="1">
    <citation type="journal article" date="2022" name="Plant J.">
        <title>Chromosome-level genome of Camellia lanceoleosa provides a valuable resource for understanding genome evolution and self-incompatibility.</title>
        <authorList>
            <person name="Gong W."/>
            <person name="Xiao S."/>
            <person name="Wang L."/>
            <person name="Liao Z."/>
            <person name="Chang Y."/>
            <person name="Mo W."/>
            <person name="Hu G."/>
            <person name="Li W."/>
            <person name="Zhao G."/>
            <person name="Zhu H."/>
            <person name="Hu X."/>
            <person name="Ji K."/>
            <person name="Xiang X."/>
            <person name="Song Q."/>
            <person name="Yuan D."/>
            <person name="Jin S."/>
            <person name="Zhang L."/>
        </authorList>
    </citation>
    <scope>NUCLEOTIDE SEQUENCE [LARGE SCALE GENOMIC DNA]</scope>
    <source>
        <strain evidence="1">SQ_2022a</strain>
    </source>
</reference>
<proteinExistence type="predicted"/>
<accession>A0ACC0J6K3</accession>
<sequence length="104" mass="12130">MSRQAHLPPRCPFQKGTVTRPIHDSLPIRSQNRALPPRPHRPIRLCHRTHLSIGSTLNGDIFEKTHDELDFEFLGNIRGKRWRFQTNVYGNGSTSRGREERYTL</sequence>
<organism evidence="1 2">
    <name type="scientific">Camellia lanceoleosa</name>
    <dbReference type="NCBI Taxonomy" id="1840588"/>
    <lineage>
        <taxon>Eukaryota</taxon>
        <taxon>Viridiplantae</taxon>
        <taxon>Streptophyta</taxon>
        <taxon>Embryophyta</taxon>
        <taxon>Tracheophyta</taxon>
        <taxon>Spermatophyta</taxon>
        <taxon>Magnoliopsida</taxon>
        <taxon>eudicotyledons</taxon>
        <taxon>Gunneridae</taxon>
        <taxon>Pentapetalae</taxon>
        <taxon>asterids</taxon>
        <taxon>Ericales</taxon>
        <taxon>Theaceae</taxon>
        <taxon>Camellia</taxon>
    </lineage>
</organism>